<organism evidence="2 3">
    <name type="scientific">Arachidicoccus ginsenosidivorans</name>
    <dbReference type="NCBI Taxonomy" id="496057"/>
    <lineage>
        <taxon>Bacteria</taxon>
        <taxon>Pseudomonadati</taxon>
        <taxon>Bacteroidota</taxon>
        <taxon>Chitinophagia</taxon>
        <taxon>Chitinophagales</taxon>
        <taxon>Chitinophagaceae</taxon>
        <taxon>Arachidicoccus</taxon>
    </lineage>
</organism>
<gene>
    <name evidence="2" type="ORF">FSB73_15975</name>
</gene>
<dbReference type="AlphaFoldDB" id="A0A5B8VP00"/>
<accession>A0A5B8VP00</accession>
<dbReference type="RefSeq" id="WP_146784383.1">
    <property type="nucleotide sequence ID" value="NZ_CP042434.1"/>
</dbReference>
<dbReference type="KEGG" id="agi:FSB73_15975"/>
<keyword evidence="1" id="KW-0812">Transmembrane</keyword>
<keyword evidence="1" id="KW-0472">Membrane</keyword>
<evidence type="ECO:0000313" key="2">
    <source>
        <dbReference type="EMBL" id="QEC72953.1"/>
    </source>
</evidence>
<sequence>MKANTVQINKLWVALSTVSLKYKIEKQASIQSEESLIKILSTSLILDNLLIISLLGVFIENNFVMGRALL</sequence>
<name>A0A5B8VP00_9BACT</name>
<dbReference type="EMBL" id="CP042434">
    <property type="protein sequence ID" value="QEC72953.1"/>
    <property type="molecule type" value="Genomic_DNA"/>
</dbReference>
<feature type="transmembrane region" description="Helical" evidence="1">
    <location>
        <begin position="36"/>
        <end position="59"/>
    </location>
</feature>
<reference evidence="2 3" key="1">
    <citation type="journal article" date="2017" name="Int. J. Syst. Evol. Microbiol.">
        <title>Arachidicoccus ginsenosidivorans sp. nov., with ginsenoside-converting activity isolated from ginseng cultivating soil.</title>
        <authorList>
            <person name="Siddiqi M.Z."/>
            <person name="Aslam Z."/>
            <person name="Im W.T."/>
        </authorList>
    </citation>
    <scope>NUCLEOTIDE SEQUENCE [LARGE SCALE GENOMIC DNA]</scope>
    <source>
        <strain evidence="2 3">Gsoil 809</strain>
    </source>
</reference>
<keyword evidence="3" id="KW-1185">Reference proteome</keyword>
<keyword evidence="1" id="KW-1133">Transmembrane helix</keyword>
<proteinExistence type="predicted"/>
<evidence type="ECO:0000313" key="3">
    <source>
        <dbReference type="Proteomes" id="UP000321291"/>
    </source>
</evidence>
<protein>
    <submittedName>
        <fullName evidence="2">Uncharacterized protein</fullName>
    </submittedName>
</protein>
<dbReference type="Proteomes" id="UP000321291">
    <property type="component" value="Chromosome"/>
</dbReference>
<evidence type="ECO:0000256" key="1">
    <source>
        <dbReference type="SAM" id="Phobius"/>
    </source>
</evidence>